<keyword evidence="10" id="KW-1185">Reference proteome</keyword>
<protein>
    <submittedName>
        <fullName evidence="9">ABC-type dipeptide/oligopeptide/nickel transport system, permease component</fullName>
    </submittedName>
</protein>
<organism evidence="9 10">
    <name type="scientific">Jonquetella anthropi DSM 22815</name>
    <dbReference type="NCBI Taxonomy" id="885272"/>
    <lineage>
        <taxon>Bacteria</taxon>
        <taxon>Thermotogati</taxon>
        <taxon>Synergistota</taxon>
        <taxon>Synergistia</taxon>
        <taxon>Synergistales</taxon>
        <taxon>Dethiosulfovibrionaceae</taxon>
        <taxon>Jonquetella</taxon>
    </lineage>
</organism>
<dbReference type="AlphaFoldDB" id="H0UMD7"/>
<dbReference type="Proteomes" id="UP000003806">
    <property type="component" value="Chromosome"/>
</dbReference>
<dbReference type="RefSeq" id="WP_008522408.1">
    <property type="nucleotide sequence ID" value="NZ_CM001376.1"/>
</dbReference>
<feature type="transmembrane region" description="Helical" evidence="7">
    <location>
        <begin position="275"/>
        <end position="299"/>
    </location>
</feature>
<keyword evidence="4 7" id="KW-0812">Transmembrane</keyword>
<evidence type="ECO:0000256" key="4">
    <source>
        <dbReference type="ARBA" id="ARBA00022692"/>
    </source>
</evidence>
<evidence type="ECO:0000256" key="2">
    <source>
        <dbReference type="ARBA" id="ARBA00022448"/>
    </source>
</evidence>
<dbReference type="Pfam" id="PF00528">
    <property type="entry name" value="BPD_transp_1"/>
    <property type="match status" value="1"/>
</dbReference>
<evidence type="ECO:0000256" key="6">
    <source>
        <dbReference type="ARBA" id="ARBA00023136"/>
    </source>
</evidence>
<name>H0UMD7_9BACT</name>
<feature type="transmembrane region" description="Helical" evidence="7">
    <location>
        <begin position="99"/>
        <end position="123"/>
    </location>
</feature>
<dbReference type="EMBL" id="CM001376">
    <property type="protein sequence ID" value="EHM12610.1"/>
    <property type="molecule type" value="Genomic_DNA"/>
</dbReference>
<keyword evidence="6 7" id="KW-0472">Membrane</keyword>
<dbReference type="SUPFAM" id="SSF161098">
    <property type="entry name" value="MetI-like"/>
    <property type="match status" value="1"/>
</dbReference>
<feature type="transmembrane region" description="Helical" evidence="7">
    <location>
        <begin position="234"/>
        <end position="263"/>
    </location>
</feature>
<evidence type="ECO:0000313" key="9">
    <source>
        <dbReference type="EMBL" id="EHM12610.1"/>
    </source>
</evidence>
<evidence type="ECO:0000259" key="8">
    <source>
        <dbReference type="PROSITE" id="PS50928"/>
    </source>
</evidence>
<feature type="transmembrane region" description="Helical" evidence="7">
    <location>
        <begin position="9"/>
        <end position="30"/>
    </location>
</feature>
<dbReference type="GO" id="GO:0005886">
    <property type="term" value="C:plasma membrane"/>
    <property type="evidence" value="ECO:0007669"/>
    <property type="project" value="UniProtKB-SubCell"/>
</dbReference>
<keyword evidence="2 7" id="KW-0813">Transport</keyword>
<dbReference type="eggNOG" id="COG0601">
    <property type="taxonomic scope" value="Bacteria"/>
</dbReference>
<comment type="similarity">
    <text evidence="7">Belongs to the binding-protein-dependent transport system permease family.</text>
</comment>
<keyword evidence="5 7" id="KW-1133">Transmembrane helix</keyword>
<dbReference type="Gene3D" id="1.10.3720.10">
    <property type="entry name" value="MetI-like"/>
    <property type="match status" value="1"/>
</dbReference>
<dbReference type="PANTHER" id="PTHR30465:SF74">
    <property type="entry name" value="OLIGOPEPTIDE TRANSPORT SYSTEM PERMEASE PROTEIN OPPB"/>
    <property type="match status" value="1"/>
</dbReference>
<gene>
    <name evidence="9" type="ORF">JonanDRAFT_0184</name>
</gene>
<evidence type="ECO:0000256" key="1">
    <source>
        <dbReference type="ARBA" id="ARBA00004651"/>
    </source>
</evidence>
<evidence type="ECO:0000256" key="5">
    <source>
        <dbReference type="ARBA" id="ARBA00022989"/>
    </source>
</evidence>
<accession>H0UMD7</accession>
<evidence type="ECO:0000313" key="10">
    <source>
        <dbReference type="Proteomes" id="UP000003806"/>
    </source>
</evidence>
<dbReference type="InterPro" id="IPR045621">
    <property type="entry name" value="BPD_transp_1_N"/>
</dbReference>
<dbReference type="OrthoDB" id="9773221at2"/>
<dbReference type="InterPro" id="IPR035906">
    <property type="entry name" value="MetI-like_sf"/>
</dbReference>
<evidence type="ECO:0000256" key="7">
    <source>
        <dbReference type="RuleBase" id="RU363032"/>
    </source>
</evidence>
<keyword evidence="3" id="KW-1003">Cell membrane</keyword>
<reference evidence="9 10" key="1">
    <citation type="submission" date="2011-11" db="EMBL/GenBank/DDBJ databases">
        <title>The Noncontiguous Finished genome of Jonquetella anthropi DSM 22815.</title>
        <authorList>
            <consortium name="US DOE Joint Genome Institute (JGI-PGF)"/>
            <person name="Lucas S."/>
            <person name="Copeland A."/>
            <person name="Lapidus A."/>
            <person name="Glavina del Rio T."/>
            <person name="Dalin E."/>
            <person name="Tice H."/>
            <person name="Bruce D."/>
            <person name="Goodwin L."/>
            <person name="Pitluck S."/>
            <person name="Peters L."/>
            <person name="Mikhailova N."/>
            <person name="Held B."/>
            <person name="Kyrpides N."/>
            <person name="Mavromatis K."/>
            <person name="Ivanova N."/>
            <person name="Markowitz V."/>
            <person name="Cheng J.-F."/>
            <person name="Hugenholtz P."/>
            <person name="Woyke T."/>
            <person name="Wu D."/>
            <person name="Gronow S."/>
            <person name="Wellnitz S."/>
            <person name="Brambilla E."/>
            <person name="Klenk H.-P."/>
            <person name="Eisen J.A."/>
        </authorList>
    </citation>
    <scope>NUCLEOTIDE SEQUENCE [LARGE SCALE GENOMIC DNA]</scope>
    <source>
        <strain evidence="9 10">DSM 22815</strain>
    </source>
</reference>
<evidence type="ECO:0000256" key="3">
    <source>
        <dbReference type="ARBA" id="ARBA00022475"/>
    </source>
</evidence>
<dbReference type="PROSITE" id="PS50928">
    <property type="entry name" value="ABC_TM1"/>
    <property type="match status" value="1"/>
</dbReference>
<proteinExistence type="inferred from homology"/>
<feature type="transmembrane region" description="Helical" evidence="7">
    <location>
        <begin position="173"/>
        <end position="192"/>
    </location>
</feature>
<dbReference type="HOGENOM" id="CLU_036879_1_2_0"/>
<comment type="subcellular location">
    <subcellularLocation>
        <location evidence="1 7">Cell membrane</location>
        <topology evidence="1 7">Multi-pass membrane protein</topology>
    </subcellularLocation>
</comment>
<dbReference type="CDD" id="cd06261">
    <property type="entry name" value="TM_PBP2"/>
    <property type="match status" value="1"/>
</dbReference>
<dbReference type="GO" id="GO:0055085">
    <property type="term" value="P:transmembrane transport"/>
    <property type="evidence" value="ECO:0007669"/>
    <property type="project" value="InterPro"/>
</dbReference>
<feature type="domain" description="ABC transmembrane type-1" evidence="8">
    <location>
        <begin position="95"/>
        <end position="296"/>
    </location>
</feature>
<dbReference type="InterPro" id="IPR000515">
    <property type="entry name" value="MetI-like"/>
</dbReference>
<feature type="transmembrane region" description="Helical" evidence="7">
    <location>
        <begin position="130"/>
        <end position="153"/>
    </location>
</feature>
<dbReference type="Pfam" id="PF19300">
    <property type="entry name" value="BPD_transp_1_N"/>
    <property type="match status" value="1"/>
</dbReference>
<dbReference type="PANTHER" id="PTHR30465">
    <property type="entry name" value="INNER MEMBRANE ABC TRANSPORTER"/>
    <property type="match status" value="1"/>
</dbReference>
<dbReference type="STRING" id="885272.JonanDRAFT_0184"/>
<sequence length="308" mass="34121">MAKYVLKRLGYMFFTLFVVVTTTFFLMRAIPGDPLSSMARNLPEQTKANFYARYGLDKPLVEQYGIYMKNLLRGDLGESVVFPGRSVAQTIAQTSPVSAAVGGLALVIGLVVGVALGVLAALFKNRWPDYVVMFIAILGITIPVFVLGSLFQYVFAVKLHWLPASGWGLKKNFVLPVLVMCFGTIATYARYIKSSMLDVLGQDYVLTARAKGLSEFQVVTRHVMRNAMLPSITLLASQIVGIFCGAFITETMFSIPGIGFYYVSSINNNDYWMTMGTTIFFAGLFVVMQLAVDFAYMLVDPRIRLTDD</sequence>